<sequence>SKKVVVLGLDGVPCSLLNRFADEGIMPNMARLRQEGTLCSMTASIPEVSSTSWSTFMTGVNPGRHGIYGFMEVDRNSYSWRFPNFNDLKSKTIWEIAGDNGKRSIVLNIPSTYPAKPLNGMLVSGFVALDLRNASYPDAMYRYLSSTGYRLDVDAGKAVKAMDEFTDDIILTFRKRVEAINYLYDSEEWDLFVAAITETDRLHHYLWAALDDTSHPQHEFFISFYQELDRFIGAFYEKTGSETPFVMLSDHGFTAIKKEVYLNVYLNDKGYLRFNKKEPESFEALDSGSKAFVLDPSRVYIHLEDKFSRGCVDRKNYEDLRNAIRDDLLLLKIDGESVIKDVFFKEDIYSGECFPEAPDLIVLPTEGYDLKGSIRKNELIGKGPFTGGHTRGNATFYINRPAGCDSPNIIDAGVTVLKLLDINTDGLDGKPLV</sequence>
<reference evidence="1" key="1">
    <citation type="submission" date="2018-06" db="EMBL/GenBank/DDBJ databases">
        <authorList>
            <person name="Zhirakovskaya E."/>
        </authorList>
    </citation>
    <scope>NUCLEOTIDE SEQUENCE</scope>
</reference>
<proteinExistence type="predicted"/>
<evidence type="ECO:0000313" key="1">
    <source>
        <dbReference type="EMBL" id="VAX29167.1"/>
    </source>
</evidence>
<dbReference type="AlphaFoldDB" id="A0A3B1DKJ6"/>
<protein>
    <recommendedName>
        <fullName evidence="2">Nucleotide pyrophosphatase</fullName>
    </recommendedName>
</protein>
<dbReference type="GO" id="GO:0016787">
    <property type="term" value="F:hydrolase activity"/>
    <property type="evidence" value="ECO:0007669"/>
    <property type="project" value="UniProtKB-ARBA"/>
</dbReference>
<dbReference type="SUPFAM" id="SSF53649">
    <property type="entry name" value="Alkaline phosphatase-like"/>
    <property type="match status" value="1"/>
</dbReference>
<evidence type="ECO:0008006" key="2">
    <source>
        <dbReference type="Google" id="ProtNLM"/>
    </source>
</evidence>
<dbReference type="EMBL" id="UOGH01000107">
    <property type="protein sequence ID" value="VAX29167.1"/>
    <property type="molecule type" value="Genomic_DNA"/>
</dbReference>
<feature type="non-terminal residue" evidence="1">
    <location>
        <position position="1"/>
    </location>
</feature>
<accession>A0A3B1DKJ6</accession>
<dbReference type="Pfam" id="PF01663">
    <property type="entry name" value="Phosphodiest"/>
    <property type="match status" value="1"/>
</dbReference>
<name>A0A3B1DKJ6_9ZZZZ</name>
<dbReference type="Gene3D" id="3.40.720.10">
    <property type="entry name" value="Alkaline Phosphatase, subunit A"/>
    <property type="match status" value="1"/>
</dbReference>
<dbReference type="InterPro" id="IPR002591">
    <property type="entry name" value="Phosphodiest/P_Trfase"/>
</dbReference>
<dbReference type="PANTHER" id="PTHR10151:SF120">
    <property type="entry name" value="BIS(5'-ADENOSYL)-TRIPHOSPHATASE"/>
    <property type="match status" value="1"/>
</dbReference>
<gene>
    <name evidence="1" type="ORF">MNBD_NITROSPIRAE02-852</name>
</gene>
<dbReference type="PANTHER" id="PTHR10151">
    <property type="entry name" value="ECTONUCLEOTIDE PYROPHOSPHATASE/PHOSPHODIESTERASE"/>
    <property type="match status" value="1"/>
</dbReference>
<organism evidence="1">
    <name type="scientific">hydrothermal vent metagenome</name>
    <dbReference type="NCBI Taxonomy" id="652676"/>
    <lineage>
        <taxon>unclassified sequences</taxon>
        <taxon>metagenomes</taxon>
        <taxon>ecological metagenomes</taxon>
    </lineage>
</organism>
<dbReference type="InterPro" id="IPR017850">
    <property type="entry name" value="Alkaline_phosphatase_core_sf"/>
</dbReference>